<protein>
    <submittedName>
        <fullName evidence="1">Uncharacterized protein</fullName>
    </submittedName>
</protein>
<name>A0AAD3T7H6_NEPGR</name>
<proteinExistence type="predicted"/>
<evidence type="ECO:0000313" key="1">
    <source>
        <dbReference type="EMBL" id="GMH23421.1"/>
    </source>
</evidence>
<dbReference type="AlphaFoldDB" id="A0AAD3T7H6"/>
<reference evidence="1" key="1">
    <citation type="submission" date="2023-05" db="EMBL/GenBank/DDBJ databases">
        <title>Nepenthes gracilis genome sequencing.</title>
        <authorList>
            <person name="Fukushima K."/>
        </authorList>
    </citation>
    <scope>NUCLEOTIDE SEQUENCE</scope>
    <source>
        <strain evidence="1">SING2019-196</strain>
    </source>
</reference>
<dbReference type="EMBL" id="BSYO01000026">
    <property type="protein sequence ID" value="GMH23421.1"/>
    <property type="molecule type" value="Genomic_DNA"/>
</dbReference>
<comment type="caution">
    <text evidence="1">The sequence shown here is derived from an EMBL/GenBank/DDBJ whole genome shotgun (WGS) entry which is preliminary data.</text>
</comment>
<accession>A0AAD3T7H6</accession>
<keyword evidence="2" id="KW-1185">Reference proteome</keyword>
<gene>
    <name evidence="1" type="ORF">Nepgr_025264</name>
</gene>
<evidence type="ECO:0000313" key="2">
    <source>
        <dbReference type="Proteomes" id="UP001279734"/>
    </source>
</evidence>
<organism evidence="1 2">
    <name type="scientific">Nepenthes gracilis</name>
    <name type="common">Slender pitcher plant</name>
    <dbReference type="NCBI Taxonomy" id="150966"/>
    <lineage>
        <taxon>Eukaryota</taxon>
        <taxon>Viridiplantae</taxon>
        <taxon>Streptophyta</taxon>
        <taxon>Embryophyta</taxon>
        <taxon>Tracheophyta</taxon>
        <taxon>Spermatophyta</taxon>
        <taxon>Magnoliopsida</taxon>
        <taxon>eudicotyledons</taxon>
        <taxon>Gunneridae</taxon>
        <taxon>Pentapetalae</taxon>
        <taxon>Caryophyllales</taxon>
        <taxon>Nepenthaceae</taxon>
        <taxon>Nepenthes</taxon>
    </lineage>
</organism>
<sequence length="90" mass="10020">MSQRQYVVGRDLNCWEFAPTLGFSSPWPSQHGSIRLLLHNAMLCSPQCPTFRDPQEPCSPPNVGRNSNAIALLQREGLSSTRLRSSLLVP</sequence>
<dbReference type="Proteomes" id="UP001279734">
    <property type="component" value="Unassembled WGS sequence"/>
</dbReference>